<feature type="region of interest" description="Disordered" evidence="1">
    <location>
        <begin position="1"/>
        <end position="22"/>
    </location>
</feature>
<proteinExistence type="predicted"/>
<reference evidence="2" key="1">
    <citation type="journal article" date="2014" name="Int. J. Syst. Evol. Microbiol.">
        <title>Complete genome of a new Firmicutes species belonging to the dominant human colonic microbiota ('Ruminococcus bicirculans') reveals two chromosomes and a selective capacity to utilize plant glucans.</title>
        <authorList>
            <consortium name="NISC Comparative Sequencing Program"/>
            <person name="Wegmann U."/>
            <person name="Louis P."/>
            <person name="Goesmann A."/>
            <person name="Henrissat B."/>
            <person name="Duncan S.H."/>
            <person name="Flint H.J."/>
        </authorList>
    </citation>
    <scope>NUCLEOTIDE SEQUENCE</scope>
    <source>
        <strain evidence="2">NBRC 103408</strain>
    </source>
</reference>
<gene>
    <name evidence="2" type="ORF">GCM10007924_14560</name>
</gene>
<evidence type="ECO:0008006" key="4">
    <source>
        <dbReference type="Google" id="ProtNLM"/>
    </source>
</evidence>
<dbReference type="RefSeq" id="WP_169560291.1">
    <property type="nucleotide sequence ID" value="NZ_BSNF01000006.1"/>
</dbReference>
<comment type="caution">
    <text evidence="2">The sequence shown here is derived from an EMBL/GenBank/DDBJ whole genome shotgun (WGS) entry which is preliminary data.</text>
</comment>
<protein>
    <recommendedName>
        <fullName evidence="4">Phasin domain-containing protein</fullName>
    </recommendedName>
</protein>
<feature type="compositionally biased region" description="Low complexity" evidence="1">
    <location>
        <begin position="7"/>
        <end position="22"/>
    </location>
</feature>
<dbReference type="Proteomes" id="UP001161409">
    <property type="component" value="Unassembled WGS sequence"/>
</dbReference>
<sequence>MTEETEAGPAAGATGAAPAVGGPTMAGKMLVPDMTPFTIDQTANLQKMVEANQFMSAGLQEIVAAQREALQSILKGFETDLQSSRSAAGQPAGTLPGLDPQLTAFAAAMDNFGATATGFNAATTRNFETLGQSITASLAKIEEVAIKFSGG</sequence>
<dbReference type="EMBL" id="BSNF01000006">
    <property type="protein sequence ID" value="GLQ06235.1"/>
    <property type="molecule type" value="Genomic_DNA"/>
</dbReference>
<evidence type="ECO:0000313" key="3">
    <source>
        <dbReference type="Proteomes" id="UP001161409"/>
    </source>
</evidence>
<organism evidence="2 3">
    <name type="scientific">Sneathiella chinensis</name>
    <dbReference type="NCBI Taxonomy" id="349750"/>
    <lineage>
        <taxon>Bacteria</taxon>
        <taxon>Pseudomonadati</taxon>
        <taxon>Pseudomonadota</taxon>
        <taxon>Alphaproteobacteria</taxon>
        <taxon>Sneathiellales</taxon>
        <taxon>Sneathiellaceae</taxon>
        <taxon>Sneathiella</taxon>
    </lineage>
</organism>
<keyword evidence="3" id="KW-1185">Reference proteome</keyword>
<evidence type="ECO:0000313" key="2">
    <source>
        <dbReference type="EMBL" id="GLQ06235.1"/>
    </source>
</evidence>
<reference evidence="2" key="2">
    <citation type="submission" date="2023-01" db="EMBL/GenBank/DDBJ databases">
        <title>Draft genome sequence of Sneathiella chinensis strain NBRC 103408.</title>
        <authorList>
            <person name="Sun Q."/>
            <person name="Mori K."/>
        </authorList>
    </citation>
    <scope>NUCLEOTIDE SEQUENCE</scope>
    <source>
        <strain evidence="2">NBRC 103408</strain>
    </source>
</reference>
<evidence type="ECO:0000256" key="1">
    <source>
        <dbReference type="SAM" id="MobiDB-lite"/>
    </source>
</evidence>
<name>A0ABQ5U4W3_9PROT</name>
<accession>A0ABQ5U4W3</accession>